<evidence type="ECO:0000313" key="5">
    <source>
        <dbReference type="Proteomes" id="UP000320643"/>
    </source>
</evidence>
<gene>
    <name evidence="4" type="ORF">FMM05_04670</name>
</gene>
<evidence type="ECO:0000256" key="2">
    <source>
        <dbReference type="SAM" id="SignalP"/>
    </source>
</evidence>
<organism evidence="4 5">
    <name type="scientific">Flavobacterium zepuense</name>
    <dbReference type="NCBI Taxonomy" id="2593302"/>
    <lineage>
        <taxon>Bacteria</taxon>
        <taxon>Pseudomonadati</taxon>
        <taxon>Bacteroidota</taxon>
        <taxon>Flavobacteriia</taxon>
        <taxon>Flavobacteriales</taxon>
        <taxon>Flavobacteriaceae</taxon>
        <taxon>Flavobacterium</taxon>
    </lineage>
</organism>
<keyword evidence="5" id="KW-1185">Reference proteome</keyword>
<accession>A0A552V867</accession>
<dbReference type="RefSeq" id="WP_143372174.1">
    <property type="nucleotide sequence ID" value="NZ_VJVZ01000002.1"/>
</dbReference>
<dbReference type="Proteomes" id="UP000320643">
    <property type="component" value="Unassembled WGS sequence"/>
</dbReference>
<dbReference type="InterPro" id="IPR026444">
    <property type="entry name" value="Secre_tail"/>
</dbReference>
<feature type="chain" id="PRO_5021876260" evidence="2">
    <location>
        <begin position="19"/>
        <end position="249"/>
    </location>
</feature>
<reference evidence="4 5" key="1">
    <citation type="submission" date="2019-07" db="EMBL/GenBank/DDBJ databases">
        <title>Flavobacterium sp. nov., isolated from glacier ice.</title>
        <authorList>
            <person name="Liu Q."/>
            <person name="Xin Y.-H."/>
        </authorList>
    </citation>
    <scope>NUCLEOTIDE SEQUENCE [LARGE SCALE GENOMIC DNA]</scope>
    <source>
        <strain evidence="4 5">ZT4R6</strain>
    </source>
</reference>
<dbReference type="Pfam" id="PF18962">
    <property type="entry name" value="Por_Secre_tail"/>
    <property type="match status" value="1"/>
</dbReference>
<dbReference type="OrthoDB" id="1247931at2"/>
<sequence length="249" mass="26583">MKKIILLAALALGSFVNAQQITVNTPGGGSLEEGEVYTTSSVALPNLNADNKLRFNITNNTEEDIYVKVKVTSIDGNEEGGSVQLCYWVCFYDIAVGTVVPDFTAGTEIAPGATTTSSEDHFISFYTGNGNDDVTYGLAFIKTDVNGTELETLLNFTYKYQPTAAVKDLAGLKNMGLSISNTVVKNALNIDATVNADAQIYDMNGRVVFTGKVVNGTNALNLSGLSTGVYTARFKTADNKTAEIKLVKN</sequence>
<keyword evidence="1 2" id="KW-0732">Signal</keyword>
<dbReference type="NCBIfam" id="TIGR04183">
    <property type="entry name" value="Por_Secre_tail"/>
    <property type="match status" value="1"/>
</dbReference>
<dbReference type="AlphaFoldDB" id="A0A552V867"/>
<feature type="signal peptide" evidence="2">
    <location>
        <begin position="1"/>
        <end position="18"/>
    </location>
</feature>
<evidence type="ECO:0000256" key="1">
    <source>
        <dbReference type="ARBA" id="ARBA00022729"/>
    </source>
</evidence>
<dbReference type="EMBL" id="VJVZ01000002">
    <property type="protein sequence ID" value="TRW26676.1"/>
    <property type="molecule type" value="Genomic_DNA"/>
</dbReference>
<evidence type="ECO:0000259" key="3">
    <source>
        <dbReference type="Pfam" id="PF18962"/>
    </source>
</evidence>
<proteinExistence type="predicted"/>
<comment type="caution">
    <text evidence="4">The sequence shown here is derived from an EMBL/GenBank/DDBJ whole genome shotgun (WGS) entry which is preliminary data.</text>
</comment>
<protein>
    <submittedName>
        <fullName evidence="4">T9SS type A sorting domain-containing protein</fullName>
    </submittedName>
</protein>
<feature type="domain" description="Secretion system C-terminal sorting" evidence="3">
    <location>
        <begin position="185"/>
        <end position="244"/>
    </location>
</feature>
<evidence type="ECO:0000313" key="4">
    <source>
        <dbReference type="EMBL" id="TRW26676.1"/>
    </source>
</evidence>
<name>A0A552V867_9FLAO</name>